<feature type="region of interest" description="Disordered" evidence="1">
    <location>
        <begin position="83"/>
        <end position="122"/>
    </location>
</feature>
<accession>A0AAN9AJE6</accession>
<dbReference type="AlphaFoldDB" id="A0AAN9AJE6"/>
<organism evidence="3 4">
    <name type="scientific">Littorina saxatilis</name>
    <dbReference type="NCBI Taxonomy" id="31220"/>
    <lineage>
        <taxon>Eukaryota</taxon>
        <taxon>Metazoa</taxon>
        <taxon>Spiralia</taxon>
        <taxon>Lophotrochozoa</taxon>
        <taxon>Mollusca</taxon>
        <taxon>Gastropoda</taxon>
        <taxon>Caenogastropoda</taxon>
        <taxon>Littorinimorpha</taxon>
        <taxon>Littorinoidea</taxon>
        <taxon>Littorinidae</taxon>
        <taxon>Littorina</taxon>
    </lineage>
</organism>
<proteinExistence type="predicted"/>
<sequence length="333" mass="37606">MAAVRLGFMFEDNSFFNCDVNKANWEKLKSYTEGNYYLQSLVGRLASQYQLDVTTWHVRQVSQGGFHSDLNLDLGVLYKEKEGEQSTIARPPSPQCPTPLGPANSSPTQMGEEYELDSETSGETETWPYAAVLLLLETYRKKRNLFQRPTLKKAEVWKKIAAAMTEKGWSFSGTVCAKKWDNLRNRFKIISDRNKATGRGRTNWIFMEPMRDILDGDPSVTPPVTISSMSGTREIPAALPRRAVDMSERSSPPPSQPPTSSAVQYHQGVPRHVPNVRPSPSPRVSRKRKAEEPPLWAKEMDDRHSKTMERIAAAAEERNKLLAQLLQNRSAPL</sequence>
<dbReference type="Proteomes" id="UP001374579">
    <property type="component" value="Unassembled WGS sequence"/>
</dbReference>
<evidence type="ECO:0000259" key="2">
    <source>
        <dbReference type="Pfam" id="PF13837"/>
    </source>
</evidence>
<feature type="domain" description="Myb/SANT-like DNA-binding" evidence="2">
    <location>
        <begin position="126"/>
        <end position="212"/>
    </location>
</feature>
<dbReference type="InterPro" id="IPR044822">
    <property type="entry name" value="Myb_DNA-bind_4"/>
</dbReference>
<comment type="caution">
    <text evidence="3">The sequence shown here is derived from an EMBL/GenBank/DDBJ whole genome shotgun (WGS) entry which is preliminary data.</text>
</comment>
<feature type="region of interest" description="Disordered" evidence="1">
    <location>
        <begin position="242"/>
        <end position="306"/>
    </location>
</feature>
<dbReference type="PANTHER" id="PTHR47595">
    <property type="entry name" value="HEAT SHOCK 70 KDA PROTEIN 14"/>
    <property type="match status" value="1"/>
</dbReference>
<evidence type="ECO:0000256" key="1">
    <source>
        <dbReference type="SAM" id="MobiDB-lite"/>
    </source>
</evidence>
<feature type="compositionally biased region" description="Pro residues" evidence="1">
    <location>
        <begin position="91"/>
        <end position="100"/>
    </location>
</feature>
<dbReference type="Gene3D" id="1.10.10.60">
    <property type="entry name" value="Homeodomain-like"/>
    <property type="match status" value="1"/>
</dbReference>
<keyword evidence="4" id="KW-1185">Reference proteome</keyword>
<dbReference type="Pfam" id="PF13837">
    <property type="entry name" value="Myb_DNA-bind_4"/>
    <property type="match status" value="1"/>
</dbReference>
<protein>
    <recommendedName>
        <fullName evidence="2">Myb/SANT-like DNA-binding domain-containing protein</fullName>
    </recommendedName>
</protein>
<evidence type="ECO:0000313" key="3">
    <source>
        <dbReference type="EMBL" id="KAK7088050.1"/>
    </source>
</evidence>
<dbReference type="EMBL" id="JBAMIC010004070">
    <property type="protein sequence ID" value="KAK7088050.1"/>
    <property type="molecule type" value="Genomic_DNA"/>
</dbReference>
<reference evidence="3 4" key="1">
    <citation type="submission" date="2024-02" db="EMBL/GenBank/DDBJ databases">
        <title>Chromosome-scale genome assembly of the rough periwinkle Littorina saxatilis.</title>
        <authorList>
            <person name="De Jode A."/>
            <person name="Faria R."/>
            <person name="Formenti G."/>
            <person name="Sims Y."/>
            <person name="Smith T.P."/>
            <person name="Tracey A."/>
            <person name="Wood J.M.D."/>
            <person name="Zagrodzka Z.B."/>
            <person name="Johannesson K."/>
            <person name="Butlin R.K."/>
            <person name="Leder E.H."/>
        </authorList>
    </citation>
    <scope>NUCLEOTIDE SEQUENCE [LARGE SCALE GENOMIC DNA]</scope>
    <source>
        <strain evidence="3">Snail1</strain>
        <tissue evidence="3">Muscle</tissue>
    </source>
</reference>
<feature type="compositionally biased region" description="Acidic residues" evidence="1">
    <location>
        <begin position="112"/>
        <end position="122"/>
    </location>
</feature>
<dbReference type="PANTHER" id="PTHR47595:SF1">
    <property type="entry name" value="MYB_SANT-LIKE DNA-BINDING DOMAIN-CONTAINING PROTEIN"/>
    <property type="match status" value="1"/>
</dbReference>
<gene>
    <name evidence="3" type="ORF">V1264_022022</name>
</gene>
<evidence type="ECO:0000313" key="4">
    <source>
        <dbReference type="Proteomes" id="UP001374579"/>
    </source>
</evidence>
<name>A0AAN9AJE6_9CAEN</name>